<feature type="non-terminal residue" evidence="11">
    <location>
        <position position="67"/>
    </location>
</feature>
<comment type="catalytic activity">
    <reaction evidence="10">
        <text>N(4)-(alpha-D-Man-(1-&gt;2)-alpha-D-Man-(1-&gt;2)-alpha-D-Man-(1-&gt;3)-[alpha-D-Man-(1-&gt;2)-alpha-D-Man-(1-&gt;3)-[alpha-D-Man-(1-&gt;2)-alpha-D-Man-(1-&gt;6)]-alpha-D-Man-(1-&gt;6)]-beta-D-Man-(1-&gt;4)-beta-D-GlcNAc-(1-&gt;4)-beta-D-GlcNAc)-L-asparaginyl-[protein] (N-glucan mannose isomer 9A1,2,3B1,2,3) + 4 H2O = N(4)-(alpha-D-Man-(1-&gt;3)-[alpha-D-Man-(1-&gt;3)-[alpha-D-Man-(1-&gt;6)]-alpha-D-Man-(1-&gt;6)]-beta-D-Man-(1-&gt;4)-beta-D-GlcNAc-(1-&gt;4)-beta-D-GlcNAc)-L-asparaginyl-[protein] (N-glucan mannose isomer 5A1,2) + 4 beta-D-mannose</text>
        <dbReference type="Rhea" id="RHEA:56008"/>
        <dbReference type="Rhea" id="RHEA-COMP:14356"/>
        <dbReference type="Rhea" id="RHEA-COMP:14367"/>
        <dbReference type="ChEBI" id="CHEBI:15377"/>
        <dbReference type="ChEBI" id="CHEBI:28563"/>
        <dbReference type="ChEBI" id="CHEBI:59087"/>
        <dbReference type="ChEBI" id="CHEBI:139493"/>
        <dbReference type="EC" id="3.2.1.113"/>
    </reaction>
</comment>
<dbReference type="InterPro" id="IPR050749">
    <property type="entry name" value="Glycosyl_Hydrolase_47"/>
</dbReference>
<comment type="similarity">
    <text evidence="3">Belongs to the glycosyl hydrolase 47 family.</text>
</comment>
<dbReference type="GO" id="GO:0005975">
    <property type="term" value="P:carbohydrate metabolic process"/>
    <property type="evidence" value="ECO:0007669"/>
    <property type="project" value="InterPro"/>
</dbReference>
<name>F0Y813_AURAN</name>
<reference evidence="11 12" key="1">
    <citation type="journal article" date="2011" name="Proc. Natl. Acad. Sci. U.S.A.">
        <title>Niche of harmful alga Aureococcus anophagefferens revealed through ecogenomics.</title>
        <authorList>
            <person name="Gobler C.J."/>
            <person name="Berry D.L."/>
            <person name="Dyhrman S.T."/>
            <person name="Wilhelm S.W."/>
            <person name="Salamov A."/>
            <person name="Lobanov A.V."/>
            <person name="Zhang Y."/>
            <person name="Collier J.L."/>
            <person name="Wurch L.L."/>
            <person name="Kustka A.B."/>
            <person name="Dill B.D."/>
            <person name="Shah M."/>
            <person name="VerBerkmoes N.C."/>
            <person name="Kuo A."/>
            <person name="Terry A."/>
            <person name="Pangilinan J."/>
            <person name="Lindquist E.A."/>
            <person name="Lucas S."/>
            <person name="Paulsen I.T."/>
            <person name="Hattenrath-Lehmann T.K."/>
            <person name="Talmage S.C."/>
            <person name="Walker E.A."/>
            <person name="Koch F."/>
            <person name="Burson A.M."/>
            <person name="Marcoval M.A."/>
            <person name="Tang Y.Z."/>
            <person name="Lecleir G.R."/>
            <person name="Coyne K.J."/>
            <person name="Berg G.M."/>
            <person name="Bertrand E.M."/>
            <person name="Saito M.A."/>
            <person name="Gladyshev V.N."/>
            <person name="Grigoriev I.V."/>
        </authorList>
    </citation>
    <scope>NUCLEOTIDE SEQUENCE [LARGE SCALE GENOMIC DNA]</scope>
    <source>
        <strain evidence="12">CCMP 1984</strain>
    </source>
</reference>
<dbReference type="AlphaFoldDB" id="F0Y813"/>
<keyword evidence="5" id="KW-0479">Metal-binding</keyword>
<accession>F0Y813</accession>
<dbReference type="Pfam" id="PF01532">
    <property type="entry name" value="Glyco_hydro_47"/>
    <property type="match status" value="1"/>
</dbReference>
<dbReference type="GO" id="GO:0005509">
    <property type="term" value="F:calcium ion binding"/>
    <property type="evidence" value="ECO:0007669"/>
    <property type="project" value="InterPro"/>
</dbReference>
<dbReference type="GO" id="GO:0016020">
    <property type="term" value="C:membrane"/>
    <property type="evidence" value="ECO:0007669"/>
    <property type="project" value="InterPro"/>
</dbReference>
<evidence type="ECO:0000313" key="12">
    <source>
        <dbReference type="Proteomes" id="UP000002729"/>
    </source>
</evidence>
<dbReference type="InterPro" id="IPR012341">
    <property type="entry name" value="6hp_glycosidase-like_sf"/>
</dbReference>
<keyword evidence="12" id="KW-1185">Reference proteome</keyword>
<dbReference type="EMBL" id="GL833127">
    <property type="protein sequence ID" value="EGB08524.1"/>
    <property type="molecule type" value="Genomic_DNA"/>
</dbReference>
<dbReference type="GO" id="GO:0005783">
    <property type="term" value="C:endoplasmic reticulum"/>
    <property type="evidence" value="ECO:0007669"/>
    <property type="project" value="TreeGrafter"/>
</dbReference>
<dbReference type="InterPro" id="IPR036026">
    <property type="entry name" value="Seven-hairpin_glycosidases"/>
</dbReference>
<dbReference type="PANTHER" id="PTHR11742">
    <property type="entry name" value="MANNOSYL-OLIGOSACCHARIDE ALPHA-1,2-MANNOSIDASE-RELATED"/>
    <property type="match status" value="1"/>
</dbReference>
<evidence type="ECO:0000256" key="10">
    <source>
        <dbReference type="ARBA" id="ARBA00048605"/>
    </source>
</evidence>
<keyword evidence="8" id="KW-1015">Disulfide bond</keyword>
<evidence type="ECO:0000256" key="5">
    <source>
        <dbReference type="ARBA" id="ARBA00022723"/>
    </source>
</evidence>
<dbReference type="KEGG" id="aaf:AURANDRAFT_8953"/>
<organism evidence="12">
    <name type="scientific">Aureococcus anophagefferens</name>
    <name type="common">Harmful bloom alga</name>
    <dbReference type="NCBI Taxonomy" id="44056"/>
    <lineage>
        <taxon>Eukaryota</taxon>
        <taxon>Sar</taxon>
        <taxon>Stramenopiles</taxon>
        <taxon>Ochrophyta</taxon>
        <taxon>Pelagophyceae</taxon>
        <taxon>Pelagomonadales</taxon>
        <taxon>Pelagomonadaceae</taxon>
        <taxon>Aureococcus</taxon>
    </lineage>
</organism>
<feature type="non-terminal residue" evidence="11">
    <location>
        <position position="1"/>
    </location>
</feature>
<comment type="catalytic activity">
    <reaction evidence="9">
        <text>N(4)-(alpha-D-Man-(1-&gt;2)-alpha-D-Man-(1-&gt;2)-alpha-D-Man-(1-&gt;3)-[alpha-D-Man-(1-&gt;3)-[alpha-D-Man-(1-&gt;2)-alpha-D-Man-(1-&gt;6)]-alpha-D-Man-(1-&gt;6)]-beta-D-Man-(1-&gt;4)-beta-D-GlcNAc-(1-&gt;4)-beta-D-GlcNAc)-L-asparaginyl-[protein] (N-glucan mannose isomer 8A1,2,3B1,3) + 3 H2O = N(4)-(alpha-D-Man-(1-&gt;3)-[alpha-D-Man-(1-&gt;3)-[alpha-D-Man-(1-&gt;6)]-alpha-D-Man-(1-&gt;6)]-beta-D-Man-(1-&gt;4)-beta-D-GlcNAc-(1-&gt;4)-beta-D-GlcNAc)-L-asparaginyl-[protein] (N-glucan mannose isomer 5A1,2) + 3 beta-D-mannose</text>
        <dbReference type="Rhea" id="RHEA:56028"/>
        <dbReference type="Rhea" id="RHEA-COMP:14358"/>
        <dbReference type="Rhea" id="RHEA-COMP:14367"/>
        <dbReference type="ChEBI" id="CHEBI:15377"/>
        <dbReference type="ChEBI" id="CHEBI:28563"/>
        <dbReference type="ChEBI" id="CHEBI:59087"/>
        <dbReference type="ChEBI" id="CHEBI:60628"/>
        <dbReference type="EC" id="3.2.1.113"/>
    </reaction>
</comment>
<evidence type="ECO:0000256" key="9">
    <source>
        <dbReference type="ARBA" id="ARBA00047669"/>
    </source>
</evidence>
<dbReference type="OrthoDB" id="8118055at2759"/>
<evidence type="ECO:0000256" key="6">
    <source>
        <dbReference type="ARBA" id="ARBA00022801"/>
    </source>
</evidence>
<dbReference type="Gene3D" id="1.50.10.10">
    <property type="match status" value="1"/>
</dbReference>
<evidence type="ECO:0000256" key="7">
    <source>
        <dbReference type="ARBA" id="ARBA00022837"/>
    </source>
</evidence>
<dbReference type="EC" id="3.2.1.113" evidence="4"/>
<gene>
    <name evidence="11" type="ORF">AURANDRAFT_8953</name>
</gene>
<proteinExistence type="inferred from homology"/>
<evidence type="ECO:0000256" key="4">
    <source>
        <dbReference type="ARBA" id="ARBA00012238"/>
    </source>
</evidence>
<dbReference type="GeneID" id="20229319"/>
<evidence type="ECO:0000256" key="3">
    <source>
        <dbReference type="ARBA" id="ARBA00007658"/>
    </source>
</evidence>
<keyword evidence="6" id="KW-0378">Hydrolase</keyword>
<comment type="cofactor">
    <cofactor evidence="1">
        <name>Ca(2+)</name>
        <dbReference type="ChEBI" id="CHEBI:29108"/>
    </cofactor>
</comment>
<comment type="pathway">
    <text evidence="2">Protein modification; protein glycosylation.</text>
</comment>
<evidence type="ECO:0000256" key="2">
    <source>
        <dbReference type="ARBA" id="ARBA00004922"/>
    </source>
</evidence>
<evidence type="ECO:0000313" key="11">
    <source>
        <dbReference type="EMBL" id="EGB08524.1"/>
    </source>
</evidence>
<dbReference type="InParanoid" id="F0Y813"/>
<dbReference type="PANTHER" id="PTHR11742:SF55">
    <property type="entry name" value="ENDOPLASMIC RETICULUM MANNOSYL-OLIGOSACCHARIDE 1,2-ALPHA-MANNOSIDASE"/>
    <property type="match status" value="1"/>
</dbReference>
<keyword evidence="7" id="KW-0106">Calcium</keyword>
<dbReference type="GO" id="GO:0004571">
    <property type="term" value="F:mannosyl-oligosaccharide 1,2-alpha-mannosidase activity"/>
    <property type="evidence" value="ECO:0007669"/>
    <property type="project" value="UniProtKB-EC"/>
</dbReference>
<evidence type="ECO:0000256" key="8">
    <source>
        <dbReference type="ARBA" id="ARBA00023157"/>
    </source>
</evidence>
<dbReference type="InterPro" id="IPR001382">
    <property type="entry name" value="Glyco_hydro_47"/>
</dbReference>
<dbReference type="RefSeq" id="XP_009036532.1">
    <property type="nucleotide sequence ID" value="XM_009038284.1"/>
</dbReference>
<sequence>GWALFEQIAQRCAVGGAFAGLVDVFGDARRKRMPSHFVGATLKHLYLLFSEKDHYSLDDWVFTNGGH</sequence>
<protein>
    <recommendedName>
        <fullName evidence="4">mannosyl-oligosaccharide 1,2-alpha-mannosidase</fullName>
        <ecNumber evidence="4">3.2.1.113</ecNumber>
    </recommendedName>
</protein>
<dbReference type="SUPFAM" id="SSF48225">
    <property type="entry name" value="Seven-hairpin glycosidases"/>
    <property type="match status" value="1"/>
</dbReference>
<evidence type="ECO:0000256" key="1">
    <source>
        <dbReference type="ARBA" id="ARBA00001913"/>
    </source>
</evidence>
<dbReference type="Proteomes" id="UP000002729">
    <property type="component" value="Unassembled WGS sequence"/>
</dbReference>